<dbReference type="PROSITE" id="PS00697">
    <property type="entry name" value="DNA_LIGASE_A1"/>
    <property type="match status" value="1"/>
</dbReference>
<dbReference type="CDD" id="cd07971">
    <property type="entry name" value="OBF_DNA_ligase_LigD"/>
    <property type="match status" value="1"/>
</dbReference>
<organism evidence="5 6">
    <name type="scientific">Paenibacillus ginsengarvi</name>
    <dbReference type="NCBI Taxonomy" id="400777"/>
    <lineage>
        <taxon>Bacteria</taxon>
        <taxon>Bacillati</taxon>
        <taxon>Bacillota</taxon>
        <taxon>Bacilli</taxon>
        <taxon>Bacillales</taxon>
        <taxon>Paenibacillaceae</taxon>
        <taxon>Paenibacillus</taxon>
    </lineage>
</organism>
<dbReference type="OrthoDB" id="9802472at2"/>
<dbReference type="GO" id="GO:0006310">
    <property type="term" value="P:DNA recombination"/>
    <property type="evidence" value="ECO:0007669"/>
    <property type="project" value="InterPro"/>
</dbReference>
<dbReference type="CDD" id="cd07906">
    <property type="entry name" value="Adenylation_DNA_ligase_LigD_LigC"/>
    <property type="match status" value="1"/>
</dbReference>
<dbReference type="GO" id="GO:0005524">
    <property type="term" value="F:ATP binding"/>
    <property type="evidence" value="ECO:0007669"/>
    <property type="project" value="InterPro"/>
</dbReference>
<evidence type="ECO:0000256" key="3">
    <source>
        <dbReference type="ARBA" id="ARBA00034003"/>
    </source>
</evidence>
<sequence length="319" mass="36757">MDLKPIIPFEPIRAERVPAGPEWVSQIKWDGVRMLVYFDGRETRLWNRRSNDKTLQYPEFADARAYCRADSVILDGEMIALDQGKPSFHQIMKRDRLRIAGHIERAVQLVPVTYMIFDVVYCNGTWVHNLPLEQRQQLLEQIVVPGDRVQLVRNVPDGEALLQVMQAHDMEGIVCKDITSAYALDGKDSRWQKIKLFRDLYAVVGGVTYRDKIVNAVLLGLYNENGELVYIGHAGTGKVTGAQWEQLTRRTETMRLAAKPFANEPERSKDAFWIRPEIVIKVQYLEWTPYGMLRHPSIQSFVETETPIELCTISQLRDN</sequence>
<feature type="domain" description="ATP-dependent DNA ligase family profile" evidence="4">
    <location>
        <begin position="105"/>
        <end position="241"/>
    </location>
</feature>
<dbReference type="GO" id="GO:0003677">
    <property type="term" value="F:DNA binding"/>
    <property type="evidence" value="ECO:0007669"/>
    <property type="project" value="InterPro"/>
</dbReference>
<dbReference type="GO" id="GO:0003910">
    <property type="term" value="F:DNA ligase (ATP) activity"/>
    <property type="evidence" value="ECO:0007669"/>
    <property type="project" value="UniProtKB-EC"/>
</dbReference>
<dbReference type="Gene3D" id="3.30.470.30">
    <property type="entry name" value="DNA ligase/mRNA capping enzyme"/>
    <property type="match status" value="1"/>
</dbReference>
<dbReference type="RefSeq" id="WP_120748597.1">
    <property type="nucleotide sequence ID" value="NZ_RBAH01000012.1"/>
</dbReference>
<evidence type="ECO:0000313" key="6">
    <source>
        <dbReference type="Proteomes" id="UP000282311"/>
    </source>
</evidence>
<dbReference type="Proteomes" id="UP000282311">
    <property type="component" value="Unassembled WGS sequence"/>
</dbReference>
<dbReference type="AlphaFoldDB" id="A0A3B0CCH1"/>
<evidence type="ECO:0000259" key="4">
    <source>
        <dbReference type="PROSITE" id="PS50160"/>
    </source>
</evidence>
<dbReference type="EMBL" id="RBAH01000012">
    <property type="protein sequence ID" value="RKN82214.1"/>
    <property type="molecule type" value="Genomic_DNA"/>
</dbReference>
<dbReference type="PROSITE" id="PS50160">
    <property type="entry name" value="DNA_LIGASE_A3"/>
    <property type="match status" value="1"/>
</dbReference>
<proteinExistence type="predicted"/>
<dbReference type="SUPFAM" id="SSF56091">
    <property type="entry name" value="DNA ligase/mRNA capping enzyme, catalytic domain"/>
    <property type="match status" value="1"/>
</dbReference>
<keyword evidence="6" id="KW-1185">Reference proteome</keyword>
<dbReference type="InterPro" id="IPR029710">
    <property type="entry name" value="LIG4"/>
</dbReference>
<accession>A0A3B0CCH1</accession>
<comment type="caution">
    <text evidence="5">The sequence shown here is derived from an EMBL/GenBank/DDBJ whole genome shotgun (WGS) entry which is preliminary data.</text>
</comment>
<evidence type="ECO:0000256" key="2">
    <source>
        <dbReference type="ARBA" id="ARBA00022598"/>
    </source>
</evidence>
<comment type="catalytic activity">
    <reaction evidence="3">
        <text>ATP + (deoxyribonucleotide)n-3'-hydroxyl + 5'-phospho-(deoxyribonucleotide)m = (deoxyribonucleotide)n+m + AMP + diphosphate.</text>
        <dbReference type="EC" id="6.5.1.1"/>
    </reaction>
</comment>
<dbReference type="PANTHER" id="PTHR45997:SF1">
    <property type="entry name" value="DNA LIGASE 4"/>
    <property type="match status" value="1"/>
</dbReference>
<evidence type="ECO:0000313" key="5">
    <source>
        <dbReference type="EMBL" id="RKN82214.1"/>
    </source>
</evidence>
<dbReference type="Pfam" id="PF01068">
    <property type="entry name" value="DNA_ligase_A_M"/>
    <property type="match status" value="1"/>
</dbReference>
<dbReference type="PANTHER" id="PTHR45997">
    <property type="entry name" value="DNA LIGASE 4"/>
    <property type="match status" value="1"/>
</dbReference>
<protein>
    <recommendedName>
        <fullName evidence="1">DNA ligase (ATP)</fullName>
        <ecNumber evidence="1">6.5.1.1</ecNumber>
    </recommendedName>
</protein>
<dbReference type="GO" id="GO:0006297">
    <property type="term" value="P:nucleotide-excision repair, DNA gap filling"/>
    <property type="evidence" value="ECO:0007669"/>
    <property type="project" value="TreeGrafter"/>
</dbReference>
<keyword evidence="2 5" id="KW-0436">Ligase</keyword>
<dbReference type="InterPro" id="IPR016059">
    <property type="entry name" value="DNA_ligase_ATP-dep_CS"/>
</dbReference>
<reference evidence="5 6" key="1">
    <citation type="journal article" date="2007" name="Int. J. Syst. Evol. Microbiol.">
        <title>Paenibacillus ginsengarvi sp. nov., isolated from soil from ginseng cultivation.</title>
        <authorList>
            <person name="Yoon M.H."/>
            <person name="Ten L.N."/>
            <person name="Im W.T."/>
        </authorList>
    </citation>
    <scope>NUCLEOTIDE SEQUENCE [LARGE SCALE GENOMIC DNA]</scope>
    <source>
        <strain evidence="5 6">KCTC 13059</strain>
    </source>
</reference>
<dbReference type="EC" id="6.5.1.1" evidence="1"/>
<gene>
    <name evidence="5" type="ORF">D7M11_17890</name>
</gene>
<dbReference type="InterPro" id="IPR012309">
    <property type="entry name" value="DNA_ligase_ATP-dep_C"/>
</dbReference>
<dbReference type="Gene3D" id="2.40.50.140">
    <property type="entry name" value="Nucleic acid-binding proteins"/>
    <property type="match status" value="1"/>
</dbReference>
<evidence type="ECO:0000256" key="1">
    <source>
        <dbReference type="ARBA" id="ARBA00012727"/>
    </source>
</evidence>
<dbReference type="SUPFAM" id="SSF50249">
    <property type="entry name" value="Nucleic acid-binding proteins"/>
    <property type="match status" value="1"/>
</dbReference>
<dbReference type="InterPro" id="IPR012340">
    <property type="entry name" value="NA-bd_OB-fold"/>
</dbReference>
<dbReference type="GO" id="GO:0006303">
    <property type="term" value="P:double-strand break repair via nonhomologous end joining"/>
    <property type="evidence" value="ECO:0007669"/>
    <property type="project" value="TreeGrafter"/>
</dbReference>
<name>A0A3B0CCH1_9BACL</name>
<dbReference type="InterPro" id="IPR012310">
    <property type="entry name" value="DNA_ligase_ATP-dep_cent"/>
</dbReference>
<dbReference type="Pfam" id="PF04679">
    <property type="entry name" value="DNA_ligase_A_C"/>
    <property type="match status" value="1"/>
</dbReference>